<evidence type="ECO:0000313" key="2">
    <source>
        <dbReference type="EMBL" id="KAG7450875.1"/>
    </source>
</evidence>
<feature type="compositionally biased region" description="Polar residues" evidence="1">
    <location>
        <begin position="108"/>
        <end position="118"/>
    </location>
</feature>
<sequence length="431" mass="47669">MRQWRVRRAYTRLNINWGALPKESIWGPARFLTPTTTTKSPLGLVPSSNKICRMPTGFNSPALIASRRESKIPTKLAFKLNPPLRRRSATSEAPGLRSLVLVEKYHGSQPSSLHSTPNAKPLPTPKVKSRPALGRDKPPAKEPTKKPIFKVTAIRDTERVALPRPVPKRPKTLGKENSERRTRVPHTTTIPTSISVHRPFKISIPRSFSSNTKIPVRKHAKRESLTRIRSRPASLRLTPSRTPCTSISLYSALSSPSPRTPISPLTYTDTVIIQTHDDSGLLSLSASMNQLSTKSESEWVDEEEVVDKKTVEDPSPMKAPPTPETKPHRTDVTTLTAPEAKSRESAKSKGVISPAAKRQSPSAKPGTFQRVFVVGRLSLSSPVSRRRKVIIPPLLDSQTGSSNAQIRMELSALRARKKVQEGVTELSDKKL</sequence>
<feature type="compositionally biased region" description="Basic and acidic residues" evidence="1">
    <location>
        <begin position="133"/>
        <end position="145"/>
    </location>
</feature>
<feature type="region of interest" description="Disordered" evidence="1">
    <location>
        <begin position="293"/>
        <end position="364"/>
    </location>
</feature>
<protein>
    <submittedName>
        <fullName evidence="2">Uncharacterized protein</fullName>
    </submittedName>
</protein>
<organism evidence="2 3">
    <name type="scientific">Guyanagaster necrorhizus</name>
    <dbReference type="NCBI Taxonomy" id="856835"/>
    <lineage>
        <taxon>Eukaryota</taxon>
        <taxon>Fungi</taxon>
        <taxon>Dikarya</taxon>
        <taxon>Basidiomycota</taxon>
        <taxon>Agaricomycotina</taxon>
        <taxon>Agaricomycetes</taxon>
        <taxon>Agaricomycetidae</taxon>
        <taxon>Agaricales</taxon>
        <taxon>Marasmiineae</taxon>
        <taxon>Physalacriaceae</taxon>
        <taxon>Guyanagaster</taxon>
    </lineage>
</organism>
<dbReference type="GeneID" id="66099057"/>
<feature type="region of interest" description="Disordered" evidence="1">
    <location>
        <begin position="164"/>
        <end position="183"/>
    </location>
</feature>
<dbReference type="Proteomes" id="UP000812287">
    <property type="component" value="Unassembled WGS sequence"/>
</dbReference>
<dbReference type="OrthoDB" id="2990864at2759"/>
<evidence type="ECO:0000313" key="3">
    <source>
        <dbReference type="Proteomes" id="UP000812287"/>
    </source>
</evidence>
<name>A0A9P8AWZ2_9AGAR</name>
<dbReference type="EMBL" id="MU250526">
    <property type="protein sequence ID" value="KAG7450875.1"/>
    <property type="molecule type" value="Genomic_DNA"/>
</dbReference>
<feature type="compositionally biased region" description="Basic and acidic residues" evidence="1">
    <location>
        <begin position="173"/>
        <end position="182"/>
    </location>
</feature>
<dbReference type="RefSeq" id="XP_043044375.1">
    <property type="nucleotide sequence ID" value="XM_043176770.1"/>
</dbReference>
<gene>
    <name evidence="2" type="ORF">BT62DRAFT_1001721</name>
</gene>
<keyword evidence="3" id="KW-1185">Reference proteome</keyword>
<evidence type="ECO:0000256" key="1">
    <source>
        <dbReference type="SAM" id="MobiDB-lite"/>
    </source>
</evidence>
<comment type="caution">
    <text evidence="2">The sequence shown here is derived from an EMBL/GenBank/DDBJ whole genome shotgun (WGS) entry which is preliminary data.</text>
</comment>
<proteinExistence type="predicted"/>
<accession>A0A9P8AWZ2</accession>
<feature type="region of interest" description="Disordered" evidence="1">
    <location>
        <begin position="107"/>
        <end position="148"/>
    </location>
</feature>
<dbReference type="AlphaFoldDB" id="A0A9P8AWZ2"/>
<reference evidence="2" key="1">
    <citation type="submission" date="2020-11" db="EMBL/GenBank/DDBJ databases">
        <title>Adaptations for nitrogen fixation in a non-lichenized fungal sporocarp promotes dispersal by wood-feeding termites.</title>
        <authorList>
            <consortium name="DOE Joint Genome Institute"/>
            <person name="Koch R.A."/>
            <person name="Yoon G."/>
            <person name="Arayal U."/>
            <person name="Lail K."/>
            <person name="Amirebrahimi M."/>
            <person name="Labutti K."/>
            <person name="Lipzen A."/>
            <person name="Riley R."/>
            <person name="Barry K."/>
            <person name="Henrissat B."/>
            <person name="Grigoriev I.V."/>
            <person name="Herr J.R."/>
            <person name="Aime M.C."/>
        </authorList>
    </citation>
    <scope>NUCLEOTIDE SEQUENCE</scope>
    <source>
        <strain evidence="2">MCA 3950</strain>
    </source>
</reference>